<reference evidence="1" key="1">
    <citation type="submission" date="2020-02" db="EMBL/GenBank/DDBJ databases">
        <authorList>
            <person name="Meier V. D."/>
        </authorList>
    </citation>
    <scope>NUCLEOTIDE SEQUENCE</scope>
    <source>
        <strain evidence="1">AVDCRST_MAG01</strain>
    </source>
</reference>
<dbReference type="AlphaFoldDB" id="A0A6J4P7M3"/>
<dbReference type="EMBL" id="CADCUW010000208">
    <property type="protein sequence ID" value="CAA9408166.1"/>
    <property type="molecule type" value="Genomic_DNA"/>
</dbReference>
<protein>
    <submittedName>
        <fullName evidence="1">Uncharacterized protein</fullName>
    </submittedName>
</protein>
<organism evidence="1">
    <name type="scientific">uncultured Rubrobacteraceae bacterium</name>
    <dbReference type="NCBI Taxonomy" id="349277"/>
    <lineage>
        <taxon>Bacteria</taxon>
        <taxon>Bacillati</taxon>
        <taxon>Actinomycetota</taxon>
        <taxon>Rubrobacteria</taxon>
        <taxon>Rubrobacterales</taxon>
        <taxon>Rubrobacteraceae</taxon>
        <taxon>environmental samples</taxon>
    </lineage>
</organism>
<gene>
    <name evidence="1" type="ORF">AVDCRST_MAG01-01-1447</name>
</gene>
<sequence>MTEVSKTAQKKVSGLMLKILRLLTPPIHPRVPSLAVPSALRLIIGAGRGGALRFA</sequence>
<name>A0A6J4P7M3_9ACTN</name>
<accession>A0A6J4P7M3</accession>
<evidence type="ECO:0000313" key="1">
    <source>
        <dbReference type="EMBL" id="CAA9408166.1"/>
    </source>
</evidence>
<proteinExistence type="predicted"/>